<dbReference type="GO" id="GO:0004557">
    <property type="term" value="F:alpha-galactosidase activity"/>
    <property type="evidence" value="ECO:0007669"/>
    <property type="project" value="InterPro"/>
</dbReference>
<sequence>MKKLLIIAFLLSAAACSSPQRISNGGIEMEVDGRMHVRIRSLHGGTAPFCDDFRPFDRLVCDEAEIVDFRLGRVERCEGGYCLTGLAEGDGIAVEKRMTVTVPEGDCDGMLLVSTRYINRGGDLHVRRLVANELRIGADSLLWSFQPTSTSARADWVLPVRPGFRQENYLGMNNTDYGGGIPMVSLWRRDGGVSVGLTEPCLRTVSMPVVWSRSSDAATMSLVRGFDEELLFARGDTLAAYDSFVAVQQGDFFDPLRSFSTYMQRYRGIRMAASEPGAFEPVWCAWGYERQFTVGEVIGTLPKVAELGFRWVDVDDGYQIAEGDWETNSRFPGGGRDMRRMTDAIHALGMKAKLWWAPMAADPGTRILREHPEMLLQTAEGTPEYITWWDSYYLSPVNPATERYTLGLVDRFMREWNFDGLKLDGQHLNLCLPDHNPASGLDDPEQAVERFPSFFRAIFDRARAIKPDAVVQLCPCGCAVNFFNIPYMNQAVASDPTSSWQVRLKGKSYKAINPGLAYYGDHVELTDGGDDFASQIGIGAVIGSKFTWPENNPAVEADYRLTPEKERLYKKWVKIYTDRMLSLGDYLNLYDIGFDRPEGHVIRKDGALYYAFYADRWDGGRIELRGLERGRTYVVTEYAADYPRSYEVSGDDPFIVPSFDRSYLIEVREK</sequence>
<dbReference type="SUPFAM" id="SSF51445">
    <property type="entry name" value="(Trans)glycosidases"/>
    <property type="match status" value="1"/>
</dbReference>
<protein>
    <submittedName>
        <fullName evidence="4">Alpha-galactosidase</fullName>
    </submittedName>
</protein>
<evidence type="ECO:0000313" key="4">
    <source>
        <dbReference type="EMBL" id="BBL06940.1"/>
    </source>
</evidence>
<dbReference type="GeneID" id="98673559"/>
<keyword evidence="2" id="KW-0326">Glycosidase</keyword>
<keyword evidence="3" id="KW-0732">Signal</keyword>
<dbReference type="InterPro" id="IPR017853">
    <property type="entry name" value="GH"/>
</dbReference>
<dbReference type="PANTHER" id="PTHR43053:SF3">
    <property type="entry name" value="ALPHA-GALACTOSIDASE C-RELATED"/>
    <property type="match status" value="1"/>
</dbReference>
<gene>
    <name evidence="4" type="ORF">A5CPEGH6_15780</name>
</gene>
<dbReference type="CDD" id="cd14791">
    <property type="entry name" value="GH36"/>
    <property type="match status" value="1"/>
</dbReference>
<accession>A0A4Y1X1A7</accession>
<evidence type="ECO:0000256" key="3">
    <source>
        <dbReference type="SAM" id="SignalP"/>
    </source>
</evidence>
<dbReference type="Pfam" id="PF02065">
    <property type="entry name" value="Melibiase"/>
    <property type="match status" value="1"/>
</dbReference>
<dbReference type="InterPro" id="IPR050985">
    <property type="entry name" value="Alpha-glycosidase_related"/>
</dbReference>
<dbReference type="InterPro" id="IPR013785">
    <property type="entry name" value="Aldolase_TIM"/>
</dbReference>
<reference evidence="5" key="1">
    <citation type="submission" date="2019-06" db="EMBL/GenBank/DDBJ databases">
        <title>Alistipes onderdonkii subsp. vulgaris subsp. nov., Alistipes dispar sp. nov. and Alistipes communis sp. nov., isolated from human faeces, and creation of Alistipes onderdonkii subsp. onderdonkii subsp. nov.</title>
        <authorList>
            <person name="Sakamoto M."/>
            <person name="Ikeyama N."/>
            <person name="Ogata Y."/>
            <person name="Suda W."/>
            <person name="Iino T."/>
            <person name="Hattori M."/>
            <person name="Ohkuma M."/>
        </authorList>
    </citation>
    <scope>NUCLEOTIDE SEQUENCE [LARGE SCALE GENOMIC DNA]</scope>
    <source>
        <strain evidence="5">5CPEGH6</strain>
    </source>
</reference>
<dbReference type="OrthoDB" id="9758822at2"/>
<dbReference type="Gene3D" id="3.20.20.70">
    <property type="entry name" value="Aldolase class I"/>
    <property type="match status" value="1"/>
</dbReference>
<feature type="chain" id="PRO_5021218310" evidence="3">
    <location>
        <begin position="18"/>
        <end position="670"/>
    </location>
</feature>
<organism evidence="4 5">
    <name type="scientific">Alistipes dispar</name>
    <dbReference type="NCBI Taxonomy" id="2585119"/>
    <lineage>
        <taxon>Bacteria</taxon>
        <taxon>Pseudomonadati</taxon>
        <taxon>Bacteroidota</taxon>
        <taxon>Bacteroidia</taxon>
        <taxon>Bacteroidales</taxon>
        <taxon>Rikenellaceae</taxon>
        <taxon>Alistipes</taxon>
    </lineage>
</organism>
<dbReference type="GO" id="GO:0016052">
    <property type="term" value="P:carbohydrate catabolic process"/>
    <property type="evidence" value="ECO:0007669"/>
    <property type="project" value="InterPro"/>
</dbReference>
<feature type="signal peptide" evidence="3">
    <location>
        <begin position="1"/>
        <end position="17"/>
    </location>
</feature>
<dbReference type="AlphaFoldDB" id="A0A4Y1X1A7"/>
<keyword evidence="5" id="KW-1185">Reference proteome</keyword>
<proteinExistence type="predicted"/>
<dbReference type="EMBL" id="AP019736">
    <property type="protein sequence ID" value="BBL06940.1"/>
    <property type="molecule type" value="Genomic_DNA"/>
</dbReference>
<keyword evidence="1" id="KW-0378">Hydrolase</keyword>
<name>A0A4Y1X1A7_9BACT</name>
<dbReference type="PROSITE" id="PS51257">
    <property type="entry name" value="PROKAR_LIPOPROTEIN"/>
    <property type="match status" value="1"/>
</dbReference>
<dbReference type="Proteomes" id="UP000319374">
    <property type="component" value="Chromosome"/>
</dbReference>
<dbReference type="RefSeq" id="WP_141428839.1">
    <property type="nucleotide sequence ID" value="NZ_AP019736.1"/>
</dbReference>
<evidence type="ECO:0000256" key="1">
    <source>
        <dbReference type="ARBA" id="ARBA00022801"/>
    </source>
</evidence>
<evidence type="ECO:0000313" key="5">
    <source>
        <dbReference type="Proteomes" id="UP000319374"/>
    </source>
</evidence>
<evidence type="ECO:0000256" key="2">
    <source>
        <dbReference type="ARBA" id="ARBA00023295"/>
    </source>
</evidence>
<dbReference type="InterPro" id="IPR002252">
    <property type="entry name" value="Glyco_hydro_36"/>
</dbReference>
<dbReference type="PANTHER" id="PTHR43053">
    <property type="entry name" value="GLYCOSIDASE FAMILY 31"/>
    <property type="match status" value="1"/>
</dbReference>
<dbReference type="KEGG" id="ada:A5CPEGH6_15780"/>